<dbReference type="RefSeq" id="WP_168095562.1">
    <property type="nucleotide sequence ID" value="NZ_JAATER010000441.1"/>
</dbReference>
<sequence>MVGGDPAASTAAFVKYGGWYWYAQWCTTVAPGQAESNGGRPWRRLGSAG</sequence>
<accession>A0A9X2LNG6</accession>
<dbReference type="EMBL" id="JANIID010000047">
    <property type="protein sequence ID" value="MCQ8774574.1"/>
    <property type="molecule type" value="Genomic_DNA"/>
</dbReference>
<evidence type="ECO:0000313" key="2">
    <source>
        <dbReference type="Proteomes" id="UP001142374"/>
    </source>
</evidence>
<comment type="caution">
    <text evidence="1">The sequence shown here is derived from an EMBL/GenBank/DDBJ whole genome shotgun (WGS) entry which is preliminary data.</text>
</comment>
<keyword evidence="2" id="KW-1185">Reference proteome</keyword>
<proteinExistence type="predicted"/>
<reference evidence="1" key="1">
    <citation type="submission" date="2022-06" db="EMBL/GenBank/DDBJ databases">
        <title>WGS of actinobacteria.</title>
        <authorList>
            <person name="Thawai C."/>
        </authorList>
    </citation>
    <scope>NUCLEOTIDE SEQUENCE</scope>
    <source>
        <strain evidence="1">AA8</strain>
    </source>
</reference>
<dbReference type="Proteomes" id="UP001142374">
    <property type="component" value="Unassembled WGS sequence"/>
</dbReference>
<gene>
    <name evidence="1" type="ORF">NQU55_33160</name>
</gene>
<evidence type="ECO:0000313" key="1">
    <source>
        <dbReference type="EMBL" id="MCQ8774574.1"/>
    </source>
</evidence>
<name>A0A9X2LNG6_9ACTN</name>
<organism evidence="1 2">
    <name type="scientific">Streptomyces telluris</name>
    <dbReference type="NCBI Taxonomy" id="2720021"/>
    <lineage>
        <taxon>Bacteria</taxon>
        <taxon>Bacillati</taxon>
        <taxon>Actinomycetota</taxon>
        <taxon>Actinomycetes</taxon>
        <taxon>Kitasatosporales</taxon>
        <taxon>Streptomycetaceae</taxon>
        <taxon>Streptomyces</taxon>
    </lineage>
</organism>
<protein>
    <submittedName>
        <fullName evidence="1">Uncharacterized protein</fullName>
    </submittedName>
</protein>
<dbReference type="AlphaFoldDB" id="A0A9X2LNG6"/>